<comment type="caution">
    <text evidence="9">The sequence shown here is derived from an EMBL/GenBank/DDBJ whole genome shotgun (WGS) entry which is preliminary data.</text>
</comment>
<dbReference type="Gene3D" id="1.10.630.10">
    <property type="entry name" value="Cytochrome P450"/>
    <property type="match status" value="1"/>
</dbReference>
<name>A0A8H3FV88_9LECA</name>
<accession>A0A8H3FV88</accession>
<dbReference type="AlphaFoldDB" id="A0A8H3FV88"/>
<evidence type="ECO:0000256" key="6">
    <source>
        <dbReference type="PIRSR" id="PIRSR602401-1"/>
    </source>
</evidence>
<evidence type="ECO:0000256" key="3">
    <source>
        <dbReference type="ARBA" id="ARBA00022617"/>
    </source>
</evidence>
<keyword evidence="3 6" id="KW-0349">Heme</keyword>
<dbReference type="PANTHER" id="PTHR24305">
    <property type="entry name" value="CYTOCHROME P450"/>
    <property type="match status" value="1"/>
</dbReference>
<comment type="similarity">
    <text evidence="2 7">Belongs to the cytochrome P450 family.</text>
</comment>
<evidence type="ECO:0008006" key="11">
    <source>
        <dbReference type="Google" id="ProtNLM"/>
    </source>
</evidence>
<comment type="cofactor">
    <cofactor evidence="1 6">
        <name>heme</name>
        <dbReference type="ChEBI" id="CHEBI:30413"/>
    </cofactor>
</comment>
<keyword evidence="8" id="KW-0472">Membrane</keyword>
<keyword evidence="7" id="KW-0503">Monooxygenase</keyword>
<evidence type="ECO:0000256" key="7">
    <source>
        <dbReference type="RuleBase" id="RU000461"/>
    </source>
</evidence>
<gene>
    <name evidence="9" type="ORF">HETSPECPRED_006728</name>
</gene>
<dbReference type="PRINTS" id="PR00463">
    <property type="entry name" value="EP450I"/>
</dbReference>
<evidence type="ECO:0000256" key="5">
    <source>
        <dbReference type="ARBA" id="ARBA00023004"/>
    </source>
</evidence>
<keyword evidence="8" id="KW-1133">Transmembrane helix</keyword>
<evidence type="ECO:0000256" key="2">
    <source>
        <dbReference type="ARBA" id="ARBA00010617"/>
    </source>
</evidence>
<feature type="binding site" description="axial binding residue" evidence="6">
    <location>
        <position position="452"/>
    </location>
    <ligand>
        <name>heme</name>
        <dbReference type="ChEBI" id="CHEBI:30413"/>
    </ligand>
    <ligandPart>
        <name>Fe</name>
        <dbReference type="ChEBI" id="CHEBI:18248"/>
    </ligandPart>
</feature>
<keyword evidence="5 6" id="KW-0408">Iron</keyword>
<dbReference type="PROSITE" id="PS00086">
    <property type="entry name" value="CYTOCHROME_P450"/>
    <property type="match status" value="1"/>
</dbReference>
<dbReference type="GO" id="GO:0005506">
    <property type="term" value="F:iron ion binding"/>
    <property type="evidence" value="ECO:0007669"/>
    <property type="project" value="InterPro"/>
</dbReference>
<dbReference type="CDD" id="cd11058">
    <property type="entry name" value="CYP60B-like"/>
    <property type="match status" value="1"/>
</dbReference>
<evidence type="ECO:0000313" key="9">
    <source>
        <dbReference type="EMBL" id="CAF9928011.1"/>
    </source>
</evidence>
<evidence type="ECO:0000313" key="10">
    <source>
        <dbReference type="Proteomes" id="UP000664521"/>
    </source>
</evidence>
<dbReference type="PRINTS" id="PR00385">
    <property type="entry name" value="P450"/>
</dbReference>
<dbReference type="GO" id="GO:0020037">
    <property type="term" value="F:heme binding"/>
    <property type="evidence" value="ECO:0007669"/>
    <property type="project" value="InterPro"/>
</dbReference>
<protein>
    <recommendedName>
        <fullName evidence="11">Cytochrome P450</fullName>
    </recommendedName>
</protein>
<dbReference type="InterPro" id="IPR017972">
    <property type="entry name" value="Cyt_P450_CS"/>
</dbReference>
<proteinExistence type="inferred from homology"/>
<dbReference type="Pfam" id="PF00067">
    <property type="entry name" value="p450"/>
    <property type="match status" value="1"/>
</dbReference>
<dbReference type="InterPro" id="IPR002401">
    <property type="entry name" value="Cyt_P450_E_grp-I"/>
</dbReference>
<dbReference type="InterPro" id="IPR036396">
    <property type="entry name" value="Cyt_P450_sf"/>
</dbReference>
<keyword evidence="4 6" id="KW-0479">Metal-binding</keyword>
<dbReference type="InterPro" id="IPR001128">
    <property type="entry name" value="Cyt_P450"/>
</dbReference>
<evidence type="ECO:0000256" key="8">
    <source>
        <dbReference type="SAM" id="Phobius"/>
    </source>
</evidence>
<dbReference type="InterPro" id="IPR050121">
    <property type="entry name" value="Cytochrome_P450_monoxygenase"/>
</dbReference>
<evidence type="ECO:0000256" key="1">
    <source>
        <dbReference type="ARBA" id="ARBA00001971"/>
    </source>
</evidence>
<dbReference type="Proteomes" id="UP000664521">
    <property type="component" value="Unassembled WGS sequence"/>
</dbReference>
<keyword evidence="8" id="KW-0812">Transmembrane</keyword>
<dbReference type="GO" id="GO:0016705">
    <property type="term" value="F:oxidoreductase activity, acting on paired donors, with incorporation or reduction of molecular oxygen"/>
    <property type="evidence" value="ECO:0007669"/>
    <property type="project" value="InterPro"/>
</dbReference>
<dbReference type="SUPFAM" id="SSF48264">
    <property type="entry name" value="Cytochrome P450"/>
    <property type="match status" value="1"/>
</dbReference>
<dbReference type="GO" id="GO:0004497">
    <property type="term" value="F:monooxygenase activity"/>
    <property type="evidence" value="ECO:0007669"/>
    <property type="project" value="UniProtKB-KW"/>
</dbReference>
<keyword evidence="10" id="KW-1185">Reference proteome</keyword>
<reference evidence="9" key="1">
    <citation type="submission" date="2021-03" db="EMBL/GenBank/DDBJ databases">
        <authorList>
            <person name="Tagirdzhanova G."/>
        </authorList>
    </citation>
    <scope>NUCLEOTIDE SEQUENCE</scope>
</reference>
<evidence type="ECO:0000256" key="4">
    <source>
        <dbReference type="ARBA" id="ARBA00022723"/>
    </source>
</evidence>
<dbReference type="OrthoDB" id="1470350at2759"/>
<feature type="transmembrane region" description="Helical" evidence="8">
    <location>
        <begin position="15"/>
        <end position="35"/>
    </location>
</feature>
<keyword evidence="7" id="KW-0560">Oxidoreductase</keyword>
<dbReference type="PANTHER" id="PTHR24305:SF210">
    <property type="entry name" value="CYTOCHROME P450 MONOOXYGENASE ASQL-RELATED"/>
    <property type="match status" value="1"/>
</dbReference>
<dbReference type="EMBL" id="CAJPDS010000046">
    <property type="protein sequence ID" value="CAF9928011.1"/>
    <property type="molecule type" value="Genomic_DNA"/>
</dbReference>
<organism evidence="9 10">
    <name type="scientific">Heterodermia speciosa</name>
    <dbReference type="NCBI Taxonomy" id="116794"/>
    <lineage>
        <taxon>Eukaryota</taxon>
        <taxon>Fungi</taxon>
        <taxon>Dikarya</taxon>
        <taxon>Ascomycota</taxon>
        <taxon>Pezizomycotina</taxon>
        <taxon>Lecanoromycetes</taxon>
        <taxon>OSLEUM clade</taxon>
        <taxon>Lecanoromycetidae</taxon>
        <taxon>Caliciales</taxon>
        <taxon>Physciaceae</taxon>
        <taxon>Heterodermia</taxon>
    </lineage>
</organism>
<sequence>MEAFNGLLSTSSSTIAITSSICVLYLLYHAVIAVYRLQFHPLSKFPGPRFAAVSRIPLTWAVFRGKSYDYTDRVHERYGPIVRVAPTELTIRTSAAWKDIYTHRPQIQKESANQTQPVNRAQSLLTADEQDHPRQRRILSHAFSDKAIREQERLIQPYFDLLVSRVRRDAERRPGNKVNMSKWFNYITLDVMGDLSFGESFHLLENDEDNQWVTDLFLHTRYGHVTANLSSFPLLHWIVKSIFLKLGAAKRGPIARFVADRIARRAALGAERPDFMHYQINRISEKDATRDDEGLTRAEVATNAIALIMAGSKLPGIVLTASVYYTLQRPEIYQKLCDEVRTNFHSEQDINFASTTDLKYVLAILNEAMRLHHPTPAHLARITPPSGHTVDGHWIPGNTTIGMQMNAANRCSDNFVEPLAFLPERWLPDCDSRFSKDNKEVFQPFSAGPRNCIGQRLGYAEMRVVIARMIWNFDLELGADKGNINYTENRRAWIMYEDKALMVKVTPRAMAA</sequence>